<keyword evidence="2" id="KW-0614">Plasmid</keyword>
<sequence>MGNNSIYTPEMQNKIKRLVGLGWMTRGKLDSFSTIKYLLMDIYRQNKQTGIHFLGYDKPEDAPFFVPSSAYRASTSGSMYNLDLFEEGAKMIEYDFNEAYSRIMRNYPLPSNTYLKAKYNTDQAILRAINRPKVRPYENLKTYMFFLVNFEGTAKEGTYANPKSQSMFADYGENPKTANEPIWLSEIELTLILDYYDIKEMEVLDSHTFLTKKGLLKEYFERIEPLKTDPDTLKLYKNLRTKVFGAIGQKSLREGETSTFDKYSMYNRAYSSMVAGVFRDRMVRYEQKYVHSAYGLLKIRTDGLYFRSEVPEFEELYKLGVVKKKVHTISKEEVEKALEFKNKGFENKGSFGKSKDEVKGVVIDDDFEFDFD</sequence>
<dbReference type="RefSeq" id="WP_010730971.1">
    <property type="nucleotide sequence ID" value="NZ_AP026773.1"/>
</dbReference>
<organism evidence="2">
    <name type="scientific">Enterococcus faecium</name>
    <name type="common">Streptococcus faecium</name>
    <dbReference type="NCBI Taxonomy" id="1352"/>
    <lineage>
        <taxon>Bacteria</taxon>
        <taxon>Bacillati</taxon>
        <taxon>Bacillota</taxon>
        <taxon>Bacilli</taxon>
        <taxon>Lactobacillales</taxon>
        <taxon>Enterococcaceae</taxon>
        <taxon>Enterococcus</taxon>
    </lineage>
</organism>
<dbReference type="Proteomes" id="UP000249070">
    <property type="component" value="Unassembled WGS sequence"/>
</dbReference>
<dbReference type="GeneID" id="66455735"/>
<accession>A0A286V1I4</accession>
<reference evidence="1 3" key="1">
    <citation type="submission" date="2018-05" db="EMBL/GenBank/DDBJ databases">
        <title>Vancomycin-resistant Enterococcus faecium strain from Chelyabinsk, Russia.</title>
        <authorList>
            <person name="Gostev V."/>
            <person name="Goncharov A."/>
            <person name="Kolodzhieva V."/>
            <person name="Suvorov A."/>
            <person name="Sidorenko S."/>
            <person name="Zueva L."/>
        </authorList>
    </citation>
    <scope>NUCLEOTIDE SEQUENCE [LARGE SCALE GENOMIC DNA]</scope>
    <source>
        <strain evidence="1 3">20</strain>
    </source>
</reference>
<gene>
    <name evidence="1" type="ORF">DKP91_12645</name>
    <name evidence="2" type="ORF">FCF09_13940</name>
</gene>
<protein>
    <recommendedName>
        <fullName evidence="4">DNA-directed DNA polymerase</fullName>
    </recommendedName>
</protein>
<dbReference type="EMBL" id="QHGU01000086">
    <property type="protein sequence ID" value="PZM54372.1"/>
    <property type="molecule type" value="Genomic_DNA"/>
</dbReference>
<reference evidence="2" key="2">
    <citation type="journal article" date="2020" name="J. Antimicrob. Chemother.">
        <title>Tandem amplification of the vanM gene cluster drives vancomycin resistance in vancomycin-variable enterococci.</title>
        <authorList>
            <person name="Sun L."/>
            <person name="Chen Y."/>
            <person name="Hua X."/>
            <person name="Chen Y."/>
            <person name="Hong J."/>
            <person name="Wu X."/>
            <person name="Jiang Y."/>
            <person name="van Schaik W."/>
            <person name="Qu T."/>
            <person name="Yu Y."/>
        </authorList>
    </citation>
    <scope>NUCLEOTIDE SEQUENCE [LARGE SCALE GENOMIC DNA]</scope>
    <source>
        <strain evidence="2">ZY2</strain>
        <plasmid evidence="2">pZY2</plasmid>
    </source>
</reference>
<evidence type="ECO:0008006" key="4">
    <source>
        <dbReference type="Google" id="ProtNLM"/>
    </source>
</evidence>
<evidence type="ECO:0000313" key="3">
    <source>
        <dbReference type="Proteomes" id="UP000249070"/>
    </source>
</evidence>
<proteinExistence type="predicted"/>
<dbReference type="EMBL" id="CP039730">
    <property type="protein sequence ID" value="QHT44783.1"/>
    <property type="molecule type" value="Genomic_DNA"/>
</dbReference>
<geneLocation type="plasmid" evidence="2">
    <name>pZY2</name>
</geneLocation>
<evidence type="ECO:0000313" key="2">
    <source>
        <dbReference type="EMBL" id="QHT44783.1"/>
    </source>
</evidence>
<dbReference type="AlphaFoldDB" id="A0A286V1I4"/>
<name>A0A286V1I4_ENTFC</name>
<evidence type="ECO:0000313" key="1">
    <source>
        <dbReference type="EMBL" id="PZM54372.1"/>
    </source>
</evidence>